<gene>
    <name evidence="1" type="ORF">EYF80_012464</name>
</gene>
<dbReference type="EMBL" id="SRLO01000084">
    <property type="protein sequence ID" value="TNN77350.1"/>
    <property type="molecule type" value="Genomic_DNA"/>
</dbReference>
<dbReference type="AlphaFoldDB" id="A0A4Z2IHB8"/>
<proteinExistence type="predicted"/>
<sequence length="81" mass="8952">MKGIGLGQRGPTAHLSEATRAVWVVPGEKESKMSHPIHFYVKRGETQKGPASAALIDRQKWWAGPQPRIVSEGFGDWRKAS</sequence>
<comment type="caution">
    <text evidence="1">The sequence shown here is derived from an EMBL/GenBank/DDBJ whole genome shotgun (WGS) entry which is preliminary data.</text>
</comment>
<keyword evidence="2" id="KW-1185">Reference proteome</keyword>
<organism evidence="1 2">
    <name type="scientific">Liparis tanakae</name>
    <name type="common">Tanaka's snailfish</name>
    <dbReference type="NCBI Taxonomy" id="230148"/>
    <lineage>
        <taxon>Eukaryota</taxon>
        <taxon>Metazoa</taxon>
        <taxon>Chordata</taxon>
        <taxon>Craniata</taxon>
        <taxon>Vertebrata</taxon>
        <taxon>Euteleostomi</taxon>
        <taxon>Actinopterygii</taxon>
        <taxon>Neopterygii</taxon>
        <taxon>Teleostei</taxon>
        <taxon>Neoteleostei</taxon>
        <taxon>Acanthomorphata</taxon>
        <taxon>Eupercaria</taxon>
        <taxon>Perciformes</taxon>
        <taxon>Cottioidei</taxon>
        <taxon>Cottales</taxon>
        <taxon>Liparidae</taxon>
        <taxon>Liparis</taxon>
    </lineage>
</organism>
<dbReference type="Proteomes" id="UP000314294">
    <property type="component" value="Unassembled WGS sequence"/>
</dbReference>
<protein>
    <submittedName>
        <fullName evidence="1">Uncharacterized protein</fullName>
    </submittedName>
</protein>
<reference evidence="1 2" key="1">
    <citation type="submission" date="2019-03" db="EMBL/GenBank/DDBJ databases">
        <title>First draft genome of Liparis tanakae, snailfish: a comprehensive survey of snailfish specific genes.</title>
        <authorList>
            <person name="Kim W."/>
            <person name="Song I."/>
            <person name="Jeong J.-H."/>
            <person name="Kim D."/>
            <person name="Kim S."/>
            <person name="Ryu S."/>
            <person name="Song J.Y."/>
            <person name="Lee S.K."/>
        </authorList>
    </citation>
    <scope>NUCLEOTIDE SEQUENCE [LARGE SCALE GENOMIC DNA]</scope>
    <source>
        <tissue evidence="1">Muscle</tissue>
    </source>
</reference>
<evidence type="ECO:0000313" key="1">
    <source>
        <dbReference type="EMBL" id="TNN77350.1"/>
    </source>
</evidence>
<name>A0A4Z2IHB8_9TELE</name>
<accession>A0A4Z2IHB8</accession>
<evidence type="ECO:0000313" key="2">
    <source>
        <dbReference type="Proteomes" id="UP000314294"/>
    </source>
</evidence>